<dbReference type="HOGENOM" id="CLU_048301_1_0_1"/>
<dbReference type="InParanoid" id="Q2HCQ0"/>
<dbReference type="VEuPathDB" id="FungiDB:CHGG_02004"/>
<dbReference type="RefSeq" id="XP_001221225.1">
    <property type="nucleotide sequence ID" value="XM_001221224.1"/>
</dbReference>
<dbReference type="OrthoDB" id="4152607at2759"/>
<feature type="domain" description="DUF7587" evidence="1">
    <location>
        <begin position="43"/>
        <end position="163"/>
    </location>
</feature>
<name>Q2HCQ0_CHAGB</name>
<protein>
    <recommendedName>
        <fullName evidence="1">DUF7587 domain-containing protein</fullName>
    </recommendedName>
</protein>
<dbReference type="EMBL" id="CH408029">
    <property type="protein sequence ID" value="EAQ93769.1"/>
    <property type="molecule type" value="Genomic_DNA"/>
</dbReference>
<evidence type="ECO:0000313" key="2">
    <source>
        <dbReference type="EMBL" id="EAQ93769.1"/>
    </source>
</evidence>
<gene>
    <name evidence="2" type="ORF">CHGG_02004</name>
</gene>
<dbReference type="OMA" id="FHLHANT"/>
<dbReference type="eggNOG" id="ENOG502SJQX">
    <property type="taxonomic scope" value="Eukaryota"/>
</dbReference>
<dbReference type="Pfam" id="PF24494">
    <property type="entry name" value="DUF7587"/>
    <property type="match status" value="1"/>
</dbReference>
<evidence type="ECO:0000313" key="3">
    <source>
        <dbReference type="Proteomes" id="UP000001056"/>
    </source>
</evidence>
<keyword evidence="3" id="KW-1185">Reference proteome</keyword>
<reference evidence="3" key="1">
    <citation type="journal article" date="2015" name="Genome Announc.">
        <title>Draft genome sequence of the cellulolytic fungus Chaetomium globosum.</title>
        <authorList>
            <person name="Cuomo C.A."/>
            <person name="Untereiner W.A."/>
            <person name="Ma L.-J."/>
            <person name="Grabherr M."/>
            <person name="Birren B.W."/>
        </authorList>
    </citation>
    <scope>NUCLEOTIDE SEQUENCE [LARGE SCALE GENOMIC DNA]</scope>
    <source>
        <strain evidence="3">ATCC 6205 / CBS 148.51 / DSM 1962 / NBRC 6347 / NRRL 1970</strain>
    </source>
</reference>
<dbReference type="Proteomes" id="UP000001056">
    <property type="component" value="Unassembled WGS sequence"/>
</dbReference>
<organism evidence="2 3">
    <name type="scientific">Chaetomium globosum (strain ATCC 6205 / CBS 148.51 / DSM 1962 / NBRC 6347 / NRRL 1970)</name>
    <name type="common">Soil fungus</name>
    <dbReference type="NCBI Taxonomy" id="306901"/>
    <lineage>
        <taxon>Eukaryota</taxon>
        <taxon>Fungi</taxon>
        <taxon>Dikarya</taxon>
        <taxon>Ascomycota</taxon>
        <taxon>Pezizomycotina</taxon>
        <taxon>Sordariomycetes</taxon>
        <taxon>Sordariomycetidae</taxon>
        <taxon>Sordariales</taxon>
        <taxon>Chaetomiaceae</taxon>
        <taxon>Chaetomium</taxon>
    </lineage>
</organism>
<sequence>MAAPDLIDSLQALSLDPSPDTDPECLPFCPTGTQARLQQRFEVPRYLFRVYTPRSAGVTDKLWTKSMDARHDHADCKVDILARRDDSRVADMLNRHLRWWKGPSDNLVSWTSSILFALVYIFHLHANTTDGSDFDDVCLCIVDTTCFPKGVFLRDMDLMAAYRHLNVSLAKLATLRSKEHRGSYYFGEYLSQGALKIADKCEIVSAQKMIDTGLYDLQPEFQKFARWTPEPQPPWANPVIELREGFYQKKTAGLGRNKEELEAAVAIAKLFGPRWSLPVAGNLIAMLPHQVEECGILEALKLLPSTEVKRFGDIMRSVYLKAVESMSNSEKARSSHRSTNSVQNAQQKLRASYAMQYTIMRA</sequence>
<dbReference type="AlphaFoldDB" id="Q2HCQ0"/>
<accession>Q2HCQ0</accession>
<evidence type="ECO:0000259" key="1">
    <source>
        <dbReference type="Pfam" id="PF24494"/>
    </source>
</evidence>
<dbReference type="InterPro" id="IPR056009">
    <property type="entry name" value="DUF7587"/>
</dbReference>
<proteinExistence type="predicted"/>
<dbReference type="GeneID" id="4387488"/>